<keyword evidence="2" id="KW-1185">Reference proteome</keyword>
<dbReference type="Proteomes" id="UP000184088">
    <property type="component" value="Unassembled WGS sequence"/>
</dbReference>
<organism evidence="1 2">
    <name type="scientific">Caldanaerobius fijiensis DSM 17918</name>
    <dbReference type="NCBI Taxonomy" id="1121256"/>
    <lineage>
        <taxon>Bacteria</taxon>
        <taxon>Bacillati</taxon>
        <taxon>Bacillota</taxon>
        <taxon>Clostridia</taxon>
        <taxon>Thermoanaerobacterales</taxon>
        <taxon>Thermoanaerobacteraceae</taxon>
        <taxon>Caldanaerobius</taxon>
    </lineage>
</organism>
<reference evidence="1 2" key="1">
    <citation type="submission" date="2016-11" db="EMBL/GenBank/DDBJ databases">
        <authorList>
            <person name="Jaros S."/>
            <person name="Januszkiewicz K."/>
            <person name="Wedrychowicz H."/>
        </authorList>
    </citation>
    <scope>NUCLEOTIDE SEQUENCE [LARGE SCALE GENOMIC DNA]</scope>
    <source>
        <strain evidence="1 2">DSM 17918</strain>
    </source>
</reference>
<proteinExistence type="predicted"/>
<name>A0A1M5FAX9_9THEO</name>
<dbReference type="STRING" id="1121256.SAMN02746089_02718"/>
<gene>
    <name evidence="1" type="ORF">SAMN02746089_02718</name>
</gene>
<sequence length="56" mass="6310">MLPALCNSDIVIIETTDCYIVVELIREKLIVHLVIEINNDVVLMRGDNNASENNKV</sequence>
<evidence type="ECO:0000313" key="2">
    <source>
        <dbReference type="Proteomes" id="UP000184088"/>
    </source>
</evidence>
<dbReference type="AlphaFoldDB" id="A0A1M5FAX9"/>
<dbReference type="CDD" id="cd06462">
    <property type="entry name" value="Peptidase_S24_S26"/>
    <property type="match status" value="1"/>
</dbReference>
<protein>
    <submittedName>
        <fullName evidence="1">Uncharacterized protein</fullName>
    </submittedName>
</protein>
<evidence type="ECO:0000313" key="1">
    <source>
        <dbReference type="EMBL" id="SHF88694.1"/>
    </source>
</evidence>
<accession>A0A1M5FAX9</accession>
<dbReference type="EMBL" id="FQVH01000059">
    <property type="protein sequence ID" value="SHF88694.1"/>
    <property type="molecule type" value="Genomic_DNA"/>
</dbReference>